<gene>
    <name evidence="1" type="ORF">SAMN04489745_0332</name>
</gene>
<dbReference type="Proteomes" id="UP000182652">
    <property type="component" value="Unassembled WGS sequence"/>
</dbReference>
<keyword evidence="2" id="KW-1185">Reference proteome</keyword>
<sequence>MKRIALVHERAVSTAETGAHCPASGHWFPEGDPSKEQFIPEGHVLPMVDGRPAVWVRRSSRAAQMA</sequence>
<organism evidence="1 2">
    <name type="scientific">Arthrobacter woluwensis</name>
    <dbReference type="NCBI Taxonomy" id="156980"/>
    <lineage>
        <taxon>Bacteria</taxon>
        <taxon>Bacillati</taxon>
        <taxon>Actinomycetota</taxon>
        <taxon>Actinomycetes</taxon>
        <taxon>Micrococcales</taxon>
        <taxon>Micrococcaceae</taxon>
        <taxon>Arthrobacter</taxon>
    </lineage>
</organism>
<proteinExistence type="predicted"/>
<protein>
    <submittedName>
        <fullName evidence="1">Uncharacterized protein</fullName>
    </submittedName>
</protein>
<dbReference type="EMBL" id="FNSN01000003">
    <property type="protein sequence ID" value="SEB48701.1"/>
    <property type="molecule type" value="Genomic_DNA"/>
</dbReference>
<reference evidence="1 2" key="1">
    <citation type="submission" date="2016-10" db="EMBL/GenBank/DDBJ databases">
        <authorList>
            <person name="de Groot N.N."/>
        </authorList>
    </citation>
    <scope>NUCLEOTIDE SEQUENCE [LARGE SCALE GENOMIC DNA]</scope>
    <source>
        <strain evidence="1 2">DSM 10495</strain>
    </source>
</reference>
<dbReference type="OrthoDB" id="4950478at2"/>
<dbReference type="AlphaFoldDB" id="A0A1H4JQX8"/>
<dbReference type="RefSeq" id="WP_066213198.1">
    <property type="nucleotide sequence ID" value="NZ_CP049819.1"/>
</dbReference>
<name>A0A1H4JQX8_9MICC</name>
<evidence type="ECO:0000313" key="1">
    <source>
        <dbReference type="EMBL" id="SEB48701.1"/>
    </source>
</evidence>
<accession>A0A1H4JQX8</accession>
<evidence type="ECO:0000313" key="2">
    <source>
        <dbReference type="Proteomes" id="UP000182652"/>
    </source>
</evidence>